<gene>
    <name evidence="4" type="ORF">HORIV_14390</name>
</gene>
<dbReference type="Pfam" id="PF13193">
    <property type="entry name" value="AMP-binding_C"/>
    <property type="match status" value="1"/>
</dbReference>
<dbReference type="Gene3D" id="2.30.38.10">
    <property type="entry name" value="Luciferase, Domain 3"/>
    <property type="match status" value="1"/>
</dbReference>
<dbReference type="InterPro" id="IPR023213">
    <property type="entry name" value="CAT-like_dom_sf"/>
</dbReference>
<dbReference type="SUPFAM" id="SSF56801">
    <property type="entry name" value="Acetyl-CoA synthetase-like"/>
    <property type="match status" value="1"/>
</dbReference>
<dbReference type="InterPro" id="IPR009081">
    <property type="entry name" value="PP-bd_ACP"/>
</dbReference>
<dbReference type="PROSITE" id="PS00012">
    <property type="entry name" value="PHOSPHOPANTETHEINE"/>
    <property type="match status" value="1"/>
</dbReference>
<sequence length="316" mass="35374">MSAERFVANPFASDGGRLYRTGDLGRWRDDGQLEYLGRGDQQVKIRGFRIELGEIEACLLAQPEIRDAVVVACSGPGGERLVGYMVAAVAEFDPQILRERLRHNLPDHMIPSALVAMEALPLTANGKLDRAALPDPDIGVGNGEFEAPCGEWELGLAALWCEVLEVERVGRHDNFFELGGHSLLALRLIARLRERGRDIAIRALFEHPRLSDFAQVLEAANDLHKVEVPPNLIPEHCDTLEPWMLPLVSLDREAIARIESTMPGGGANIQDIYPVAPLQEGILFHHRLNVERDAYITSHTMCFRRPRPHGELHRWF</sequence>
<keyword evidence="1" id="KW-0596">Phosphopantetheine</keyword>
<dbReference type="PANTHER" id="PTHR45527:SF1">
    <property type="entry name" value="FATTY ACID SYNTHASE"/>
    <property type="match status" value="1"/>
</dbReference>
<dbReference type="SUPFAM" id="SSF47336">
    <property type="entry name" value="ACP-like"/>
    <property type="match status" value="1"/>
</dbReference>
<dbReference type="Gene3D" id="3.30.559.10">
    <property type="entry name" value="Chloramphenicol acetyltransferase-like domain"/>
    <property type="match status" value="1"/>
</dbReference>
<feature type="domain" description="Carrier" evidence="3">
    <location>
        <begin position="147"/>
        <end position="221"/>
    </location>
</feature>
<dbReference type="Gene3D" id="1.10.1200.10">
    <property type="entry name" value="ACP-like"/>
    <property type="match status" value="1"/>
</dbReference>
<keyword evidence="5" id="KW-1185">Reference proteome</keyword>
<dbReference type="Pfam" id="PF00550">
    <property type="entry name" value="PP-binding"/>
    <property type="match status" value="1"/>
</dbReference>
<evidence type="ECO:0000313" key="4">
    <source>
        <dbReference type="EMBL" id="BBI49018.1"/>
    </source>
</evidence>
<keyword evidence="2" id="KW-0597">Phosphoprotein</keyword>
<dbReference type="EMBL" id="AP019416">
    <property type="protein sequence ID" value="BBI49018.1"/>
    <property type="molecule type" value="Genomic_DNA"/>
</dbReference>
<reference evidence="5" key="1">
    <citation type="journal article" date="2019" name="Microbiol. Resour. Announc.">
        <title>Complete Genome Sequence of Halomonas olivaria, a Moderately Halophilic Bacterium Isolated from Olive Processing Effluents, Obtained by Nanopore Sequencing.</title>
        <authorList>
            <person name="Nagata S."/>
            <person name="Ii K.M."/>
            <person name="Tsukimi T."/>
            <person name="Miura M.C."/>
            <person name="Galipon J."/>
            <person name="Arakawa K."/>
        </authorList>
    </citation>
    <scope>NUCLEOTIDE SEQUENCE [LARGE SCALE GENOMIC DNA]</scope>
    <source>
        <strain evidence="5">TYRC17</strain>
    </source>
</reference>
<dbReference type="InterPro" id="IPR025110">
    <property type="entry name" value="AMP-bd_C"/>
</dbReference>
<evidence type="ECO:0000256" key="1">
    <source>
        <dbReference type="ARBA" id="ARBA00022450"/>
    </source>
</evidence>
<dbReference type="PROSITE" id="PS50075">
    <property type="entry name" value="CARRIER"/>
    <property type="match status" value="1"/>
</dbReference>
<evidence type="ECO:0000313" key="5">
    <source>
        <dbReference type="Proteomes" id="UP000289555"/>
    </source>
</evidence>
<name>A0ABN5WVQ7_9GAMM</name>
<evidence type="ECO:0000256" key="2">
    <source>
        <dbReference type="ARBA" id="ARBA00022553"/>
    </source>
</evidence>
<dbReference type="Proteomes" id="UP000289555">
    <property type="component" value="Chromosome"/>
</dbReference>
<dbReference type="InterPro" id="IPR045851">
    <property type="entry name" value="AMP-bd_C_sf"/>
</dbReference>
<proteinExistence type="predicted"/>
<dbReference type="Gene3D" id="3.30.300.30">
    <property type="match status" value="1"/>
</dbReference>
<organism evidence="4 5">
    <name type="scientific">Vreelandella olivaria</name>
    <dbReference type="NCBI Taxonomy" id="390919"/>
    <lineage>
        <taxon>Bacteria</taxon>
        <taxon>Pseudomonadati</taxon>
        <taxon>Pseudomonadota</taxon>
        <taxon>Gammaproteobacteria</taxon>
        <taxon>Oceanospirillales</taxon>
        <taxon>Halomonadaceae</taxon>
        <taxon>Vreelandella</taxon>
    </lineage>
</organism>
<dbReference type="InterPro" id="IPR036736">
    <property type="entry name" value="ACP-like_sf"/>
</dbReference>
<dbReference type="PANTHER" id="PTHR45527">
    <property type="entry name" value="NONRIBOSOMAL PEPTIDE SYNTHETASE"/>
    <property type="match status" value="1"/>
</dbReference>
<dbReference type="InterPro" id="IPR006162">
    <property type="entry name" value="Ppantetheine_attach_site"/>
</dbReference>
<accession>A0ABN5WVQ7</accession>
<evidence type="ECO:0000259" key="3">
    <source>
        <dbReference type="PROSITE" id="PS50075"/>
    </source>
</evidence>
<protein>
    <recommendedName>
        <fullName evidence="3">Carrier domain-containing protein</fullName>
    </recommendedName>
</protein>